<dbReference type="CDD" id="cd03784">
    <property type="entry name" value="GT1_Gtf-like"/>
    <property type="match status" value="1"/>
</dbReference>
<dbReference type="GO" id="GO:0080044">
    <property type="term" value="F:quercetin 7-O-glucosyltransferase activity"/>
    <property type="evidence" value="ECO:0007669"/>
    <property type="project" value="TreeGrafter"/>
</dbReference>
<dbReference type="OrthoDB" id="5835829at2759"/>
<dbReference type="InterPro" id="IPR002213">
    <property type="entry name" value="UDP_glucos_trans"/>
</dbReference>
<dbReference type="GO" id="GO:0080043">
    <property type="term" value="F:quercetin 3-O-glucosyltransferase activity"/>
    <property type="evidence" value="ECO:0007669"/>
    <property type="project" value="TreeGrafter"/>
</dbReference>
<evidence type="ECO:0000313" key="4">
    <source>
        <dbReference type="Proteomes" id="UP000652761"/>
    </source>
</evidence>
<dbReference type="Pfam" id="PF00201">
    <property type="entry name" value="UDPGT"/>
    <property type="match status" value="1"/>
</dbReference>
<dbReference type="AlphaFoldDB" id="A0A843VQW2"/>
<comment type="similarity">
    <text evidence="1">Belongs to the UDP-glycosyltransferase family.</text>
</comment>
<dbReference type="EMBL" id="NMUH01001585">
    <property type="protein sequence ID" value="MQL93639.1"/>
    <property type="molecule type" value="Genomic_DNA"/>
</dbReference>
<dbReference type="FunFam" id="3.40.50.2000:FF:000027">
    <property type="entry name" value="Glycosyltransferase"/>
    <property type="match status" value="1"/>
</dbReference>
<comment type="caution">
    <text evidence="3">The sequence shown here is derived from an EMBL/GenBank/DDBJ whole genome shotgun (WGS) entry which is preliminary data.</text>
</comment>
<dbReference type="PANTHER" id="PTHR11926">
    <property type="entry name" value="GLUCOSYL/GLUCURONOSYL TRANSFERASES"/>
    <property type="match status" value="1"/>
</dbReference>
<dbReference type="Proteomes" id="UP000652761">
    <property type="component" value="Unassembled WGS sequence"/>
</dbReference>
<dbReference type="Gene3D" id="3.40.50.2000">
    <property type="entry name" value="Glycogen Phosphorylase B"/>
    <property type="match status" value="2"/>
</dbReference>
<accession>A0A843VQW2</accession>
<evidence type="ECO:0000256" key="1">
    <source>
        <dbReference type="ARBA" id="ARBA00009995"/>
    </source>
</evidence>
<keyword evidence="4" id="KW-1185">Reference proteome</keyword>
<organism evidence="3 4">
    <name type="scientific">Colocasia esculenta</name>
    <name type="common">Wild taro</name>
    <name type="synonym">Arum esculentum</name>
    <dbReference type="NCBI Taxonomy" id="4460"/>
    <lineage>
        <taxon>Eukaryota</taxon>
        <taxon>Viridiplantae</taxon>
        <taxon>Streptophyta</taxon>
        <taxon>Embryophyta</taxon>
        <taxon>Tracheophyta</taxon>
        <taxon>Spermatophyta</taxon>
        <taxon>Magnoliopsida</taxon>
        <taxon>Liliopsida</taxon>
        <taxon>Araceae</taxon>
        <taxon>Aroideae</taxon>
        <taxon>Colocasieae</taxon>
        <taxon>Colocasia</taxon>
    </lineage>
</organism>
<reference evidence="3" key="1">
    <citation type="submission" date="2017-07" db="EMBL/GenBank/DDBJ databases">
        <title>Taro Niue Genome Assembly and Annotation.</title>
        <authorList>
            <person name="Atibalentja N."/>
            <person name="Keating K."/>
            <person name="Fields C.J."/>
        </authorList>
    </citation>
    <scope>NUCLEOTIDE SEQUENCE</scope>
    <source>
        <strain evidence="3">Niue_2</strain>
        <tissue evidence="3">Leaf</tissue>
    </source>
</reference>
<gene>
    <name evidence="3" type="ORF">Taro_026285</name>
</gene>
<name>A0A843VQW2_COLES</name>
<sequence length="581" mass="64418">MMKLAKLLHSKGFHITFVNTEYNSRLLLNSRGPTALDGLPDFCFQTIPDGLPPSDLVNCTQHTPSLCKSTMNSCLPHFRGLLTRLNGNREGVPPVSCVVYDAIMSFALDAAEELRVPAVLFWPAGACAFMGVYSYKEAIDRGLFPLRDEETQLRNGTSTPDDLFMVEVLIRVTHQASRASAVILNTFEDLERPVLDAMAPILSPSVYTVGPLSVLCGQLPPKSPGATMGSNLWKEDGSCLKWLEGRRPASVVYVNFGSVTVISNEQLVEFAWGLAGSGQDFLWVIRSDLVRGDSAVFPEEFLQETTARGLLASWCPQEAVLAHPAVGGFLTHNGWNSTLESISGGVPMLCWPFFADQQTNCRYACAEWGVGMEVDSNDVRREKLCALIRELITGTRGKEMREKALAWKERAENAAKPGGGSAMNLDNLVEEVLLSGLRQPGREGFGVRSKKGGKGELGWEVFPGGVLGFLRKREEEEREGALQFVAWLLLGGRRWSRDQWVQGSGIFFLGFPNQEEKKLFWGFSRLAFCTEDRESRSLRRKEAREGCVGPLPWKLEELQQAEILKREESVPLLVRNLGWPA</sequence>
<evidence type="ECO:0000256" key="2">
    <source>
        <dbReference type="ARBA" id="ARBA00022679"/>
    </source>
</evidence>
<keyword evidence="2" id="KW-0808">Transferase</keyword>
<protein>
    <recommendedName>
        <fullName evidence="5">Glycosyltransferase</fullName>
    </recommendedName>
</protein>
<proteinExistence type="inferred from homology"/>
<dbReference type="SUPFAM" id="SSF53756">
    <property type="entry name" value="UDP-Glycosyltransferase/glycogen phosphorylase"/>
    <property type="match status" value="1"/>
</dbReference>
<evidence type="ECO:0000313" key="3">
    <source>
        <dbReference type="EMBL" id="MQL93639.1"/>
    </source>
</evidence>
<evidence type="ECO:0008006" key="5">
    <source>
        <dbReference type="Google" id="ProtNLM"/>
    </source>
</evidence>
<dbReference type="PANTHER" id="PTHR11926:SF774">
    <property type="entry name" value="UDP-GLYCOSYLTRANSFERASE 85A1-RELATED"/>
    <property type="match status" value="1"/>
</dbReference>